<gene>
    <name evidence="3" type="primary">crusIIa</name>
</gene>
<dbReference type="GO" id="GO:0005576">
    <property type="term" value="C:extracellular region"/>
    <property type="evidence" value="ECO:0007669"/>
    <property type="project" value="InterPro"/>
</dbReference>
<dbReference type="InterPro" id="IPR036645">
    <property type="entry name" value="Elafin-like_sf"/>
</dbReference>
<accession>I7AFQ9</accession>
<evidence type="ECO:0000256" key="1">
    <source>
        <dbReference type="SAM" id="SignalP"/>
    </source>
</evidence>
<name>I7AFQ9_PANJP</name>
<sequence>MQRARTVLMAALLAVSAGAEGPSGNQRHFGGRPFGSGGRPVHGQVGFGQLGQVGGQFGATGGLHGQVGAGQFGAVGGRPSVTGQFGVVGGRPSVSGQFGGFPQGVSPPLIAAPQRPVCKFFKKGPYGNYICDVDQKPFECPLVRPQCPRFGVPIGPQTCYNDNDCYGNDKCCRDACFDYLICKGPE</sequence>
<dbReference type="Gene3D" id="4.10.75.10">
    <property type="entry name" value="Elafin-like"/>
    <property type="match status" value="1"/>
</dbReference>
<feature type="chain" id="PRO_5003707791" evidence="1">
    <location>
        <begin position="20"/>
        <end position="186"/>
    </location>
</feature>
<feature type="domain" description="WAP" evidence="2">
    <location>
        <begin position="136"/>
        <end position="177"/>
    </location>
</feature>
<dbReference type="GO" id="GO:0030414">
    <property type="term" value="F:peptidase inhibitor activity"/>
    <property type="evidence" value="ECO:0007669"/>
    <property type="project" value="InterPro"/>
</dbReference>
<dbReference type="AlphaFoldDB" id="I7AFQ9"/>
<dbReference type="InterPro" id="IPR008197">
    <property type="entry name" value="WAP_dom"/>
</dbReference>
<dbReference type="Pfam" id="PF00095">
    <property type="entry name" value="WAP"/>
    <property type="match status" value="1"/>
</dbReference>
<feature type="signal peptide" evidence="1">
    <location>
        <begin position="1"/>
        <end position="19"/>
    </location>
</feature>
<evidence type="ECO:0000259" key="2">
    <source>
        <dbReference type="Pfam" id="PF00095"/>
    </source>
</evidence>
<protein>
    <submittedName>
        <fullName evidence="3">Antimicrobial peptide type 2</fullName>
    </submittedName>
</protein>
<keyword evidence="1" id="KW-0732">Signal</keyword>
<dbReference type="EMBL" id="JQ004017">
    <property type="protein sequence ID" value="AFN80343.1"/>
    <property type="molecule type" value="Genomic_DNA"/>
</dbReference>
<reference evidence="3" key="1">
    <citation type="journal article" date="2012" name="Comp. Biochem. Physiol. B, Biochem. Mol. Biol.">
        <title>Molecular characterization of three crustin genes in the morotoge shrimp, Pandalopsis japonica.</title>
        <authorList>
            <person name="Kim M."/>
            <person name="Jeon J.M."/>
            <person name="Oh C.W."/>
            <person name="Kim Y.M."/>
            <person name="Lee D.S."/>
            <person name="Kang C.K."/>
            <person name="Kim H.W."/>
        </authorList>
    </citation>
    <scope>NUCLEOTIDE SEQUENCE</scope>
</reference>
<organism evidence="3">
    <name type="scientific">Pandalus japonicus</name>
    <name type="common">Morotoge shrimp</name>
    <name type="synonym">Pandalopsis dispar var. japonica</name>
    <dbReference type="NCBI Taxonomy" id="666362"/>
    <lineage>
        <taxon>Eukaryota</taxon>
        <taxon>Metazoa</taxon>
        <taxon>Ecdysozoa</taxon>
        <taxon>Arthropoda</taxon>
        <taxon>Crustacea</taxon>
        <taxon>Multicrustacea</taxon>
        <taxon>Malacostraca</taxon>
        <taxon>Eumalacostraca</taxon>
        <taxon>Eucarida</taxon>
        <taxon>Decapoda</taxon>
        <taxon>Pleocyemata</taxon>
        <taxon>Caridea</taxon>
        <taxon>Pandaloidea</taxon>
        <taxon>Pandalidae</taxon>
        <taxon>Pandalus</taxon>
    </lineage>
</organism>
<evidence type="ECO:0000313" key="3">
    <source>
        <dbReference type="EMBL" id="AFN80343.1"/>
    </source>
</evidence>
<proteinExistence type="predicted"/>
<dbReference type="SUPFAM" id="SSF57256">
    <property type="entry name" value="Elafin-like"/>
    <property type="match status" value="1"/>
</dbReference>